<evidence type="ECO:0000313" key="1">
    <source>
        <dbReference type="EMBL" id="GBO99569.1"/>
    </source>
</evidence>
<comment type="caution">
    <text evidence="1">The sequence shown here is derived from an EMBL/GenBank/DDBJ whole genome shotgun (WGS) entry which is preliminary data.</text>
</comment>
<dbReference type="EMBL" id="BGZK01000003">
    <property type="protein sequence ID" value="GBO99569.1"/>
    <property type="molecule type" value="Genomic_DNA"/>
</dbReference>
<dbReference type="AlphaFoldDB" id="A0A4C1SEN9"/>
<dbReference type="Proteomes" id="UP000299102">
    <property type="component" value="Unassembled WGS sequence"/>
</dbReference>
<reference evidence="1 2" key="1">
    <citation type="journal article" date="2019" name="Commun. Biol.">
        <title>The bagworm genome reveals a unique fibroin gene that provides high tensile strength.</title>
        <authorList>
            <person name="Kono N."/>
            <person name="Nakamura H."/>
            <person name="Ohtoshi R."/>
            <person name="Tomita M."/>
            <person name="Numata K."/>
            <person name="Arakawa K."/>
        </authorList>
    </citation>
    <scope>NUCLEOTIDE SEQUENCE [LARGE SCALE GENOMIC DNA]</scope>
</reference>
<proteinExistence type="predicted"/>
<gene>
    <name evidence="1" type="ORF">EVAR_721_1</name>
</gene>
<accession>A0A4C1SEN9</accession>
<sequence>MEIAKKGSKVDDWVSTLLIINIITGRRRPINEVQIKPLYFFPVKPEITVSGGSTVLKSNVKESQSFILRRGYLFTAPLSRRERCPLEWLIERYVSALDNAELLLAIEKVPHPTKARTTDRDRESTNIDKESFFGLIPGSPIVSRGTNFHTGESGTLGSIAATRFATRHA</sequence>
<evidence type="ECO:0000313" key="2">
    <source>
        <dbReference type="Proteomes" id="UP000299102"/>
    </source>
</evidence>
<keyword evidence="2" id="KW-1185">Reference proteome</keyword>
<protein>
    <submittedName>
        <fullName evidence="1">Uncharacterized protein</fullName>
    </submittedName>
</protein>
<organism evidence="1 2">
    <name type="scientific">Eumeta variegata</name>
    <name type="common">Bagworm moth</name>
    <name type="synonym">Eumeta japonica</name>
    <dbReference type="NCBI Taxonomy" id="151549"/>
    <lineage>
        <taxon>Eukaryota</taxon>
        <taxon>Metazoa</taxon>
        <taxon>Ecdysozoa</taxon>
        <taxon>Arthropoda</taxon>
        <taxon>Hexapoda</taxon>
        <taxon>Insecta</taxon>
        <taxon>Pterygota</taxon>
        <taxon>Neoptera</taxon>
        <taxon>Endopterygota</taxon>
        <taxon>Lepidoptera</taxon>
        <taxon>Glossata</taxon>
        <taxon>Ditrysia</taxon>
        <taxon>Tineoidea</taxon>
        <taxon>Psychidae</taxon>
        <taxon>Oiketicinae</taxon>
        <taxon>Eumeta</taxon>
    </lineage>
</organism>
<name>A0A4C1SEN9_EUMVA</name>